<dbReference type="InterPro" id="IPR000890">
    <property type="entry name" value="Aliphatic_acid_kin_short-chain"/>
</dbReference>
<accession>A0AA36HUC3</accession>
<keyword evidence="5 8" id="KW-0418">Kinase</keyword>
<dbReference type="Pfam" id="PF00871">
    <property type="entry name" value="Acetate_kinase"/>
    <property type="match status" value="1"/>
</dbReference>
<dbReference type="AlphaFoldDB" id="A0AA36HUC3"/>
<evidence type="ECO:0000256" key="4">
    <source>
        <dbReference type="ARBA" id="ARBA00022741"/>
    </source>
</evidence>
<dbReference type="Gene3D" id="3.40.718.10">
    <property type="entry name" value="Isopropylmalate Dehydrogenase"/>
    <property type="match status" value="1"/>
</dbReference>
<dbReference type="SUPFAM" id="SSF53659">
    <property type="entry name" value="Isocitrate/Isopropylmalate dehydrogenase-like"/>
    <property type="match status" value="1"/>
</dbReference>
<comment type="pathway">
    <text evidence="8">Metabolic intermediate biosynthesis; acetyl-CoA biosynthesis; acetyl-CoA from acetate: step 1/2.</text>
</comment>
<evidence type="ECO:0000256" key="7">
    <source>
        <dbReference type="ARBA" id="ARBA00022842"/>
    </source>
</evidence>
<dbReference type="NCBIfam" id="TIGR00016">
    <property type="entry name" value="ackA"/>
    <property type="match status" value="1"/>
</dbReference>
<keyword evidence="1" id="KW-0963">Cytoplasm</keyword>
<dbReference type="GO" id="GO:0016746">
    <property type="term" value="F:acyltransferase activity"/>
    <property type="evidence" value="ECO:0007669"/>
    <property type="project" value="InterPro"/>
</dbReference>
<dbReference type="EMBL" id="CAUJNA010000326">
    <property type="protein sequence ID" value="CAJ1375518.1"/>
    <property type="molecule type" value="Genomic_DNA"/>
</dbReference>
<evidence type="ECO:0000256" key="6">
    <source>
        <dbReference type="ARBA" id="ARBA00022840"/>
    </source>
</evidence>
<dbReference type="Gene3D" id="3.30.420.40">
    <property type="match status" value="2"/>
</dbReference>
<protein>
    <recommendedName>
        <fullName evidence="8">Probable acetate kinase</fullName>
        <ecNumber evidence="8">2.7.2.1</ecNumber>
    </recommendedName>
    <alternativeName>
        <fullName evidence="8">Acetokinase</fullName>
    </alternativeName>
</protein>
<feature type="binding site" evidence="8">
    <location>
        <begin position="757"/>
        <end position="761"/>
    </location>
    <ligand>
        <name>ATP</name>
        <dbReference type="ChEBI" id="CHEBI:30616"/>
    </ligand>
</feature>
<organism evidence="9 10">
    <name type="scientific">Effrenium voratum</name>
    <dbReference type="NCBI Taxonomy" id="2562239"/>
    <lineage>
        <taxon>Eukaryota</taxon>
        <taxon>Sar</taxon>
        <taxon>Alveolata</taxon>
        <taxon>Dinophyceae</taxon>
        <taxon>Suessiales</taxon>
        <taxon>Symbiodiniaceae</taxon>
        <taxon>Effrenium</taxon>
    </lineage>
</organism>
<dbReference type="GO" id="GO:0000287">
    <property type="term" value="F:magnesium ion binding"/>
    <property type="evidence" value="ECO:0007669"/>
    <property type="project" value="UniProtKB-UniRule"/>
</dbReference>
<comment type="caution">
    <text evidence="8">Lacks conserved residue(s) required for the propagation of feature annotation.</text>
</comment>
<comment type="catalytic activity">
    <reaction evidence="8">
        <text>acetate + ATP = acetyl phosphate + ADP</text>
        <dbReference type="Rhea" id="RHEA:11352"/>
        <dbReference type="ChEBI" id="CHEBI:22191"/>
        <dbReference type="ChEBI" id="CHEBI:30089"/>
        <dbReference type="ChEBI" id="CHEBI:30616"/>
        <dbReference type="ChEBI" id="CHEBI:456216"/>
        <dbReference type="EC" id="2.7.2.1"/>
    </reaction>
</comment>
<proteinExistence type="inferred from homology"/>
<sequence>MNTYSNTPWDALEIGMEASAKRLCRAEDFLVYASSSGNHNPVHLPKGDHDGDGEADEPIAPSMWVASLISAVLGNQLPGPGTLYKGQNLRFLGRAHAGDELTVTIRLAKKKPELLAVFATTVTKADGAPIVEGEATVIAPKTKLSFAADDLPGLTVQRHVHFDRLLELAEPLPALPTAVVCPDDPKSLGGALLAAEHTLIVPILVGDEKKIRETGVEMGVDLHPFEIIDAPTDSVAAARAVQLVHEGRAGAVMKGHLHTDDLLRAIVKSDGGLRTRRRLSHVFCMDVPGLDHLLMITDAAINIAPELHEKVDIIQNAIDLGRALGVEVPKVAVLSAVETVNPKLPSTIEAAALAKMADRGQIRGGIVDGPLAMDNAVDEDAARTKGIRSLVAGHADILMAPNLESANMIAKQLTFLAHAEAGGLVLGAKCPVILSSRADDDKARLASCAFAVYAQGDGPALRASGQVENLSPTQQTRLIVERGGDKQVVDIEANDHAGALSAILGRADVLFGGSTVAGVGHRVVHGGTDFVAPTELTPEVIGKLRTLEPLAPLHQPHNLDCVEAAIAAFPDAVQIACFDTAFHRTHPFVNDTFALPRKWFDEGVRRYGFHGLSYEYIASEIARTEPDLASGRVVIAHLGNGASMCAVRDGLSVGSTMGFTALDGLPMGTRCGQIDPGVLLYMMQHHGMDADQIANLLYRESGLKGLSGLTHDMRTLEQSDDPHAREAIDYFVFRIRRELGGMSAVLGGLDALIFTGGIGENSARIRREVCAGQ</sequence>
<comment type="caution">
    <text evidence="9">The sequence shown here is derived from an EMBL/GenBank/DDBJ whole genome shotgun (WGS) entry which is preliminary data.</text>
</comment>
<dbReference type="PROSITE" id="PS01076">
    <property type="entry name" value="ACETATE_KINASE_2"/>
    <property type="match status" value="1"/>
</dbReference>
<feature type="active site" description="Proton donor/acceptor" evidence="8">
    <location>
        <position position="579"/>
    </location>
</feature>
<feature type="site" description="Transition state stabilizer" evidence="8">
    <location>
        <position position="670"/>
    </location>
</feature>
<dbReference type="NCBIfam" id="NF006045">
    <property type="entry name" value="PRK08190.1"/>
    <property type="match status" value="1"/>
</dbReference>
<evidence type="ECO:0000256" key="1">
    <source>
        <dbReference type="ARBA" id="ARBA00022490"/>
    </source>
</evidence>
<dbReference type="InterPro" id="IPR023865">
    <property type="entry name" value="Aliphatic_acid_kinase_CS"/>
</dbReference>
<evidence type="ECO:0000313" key="9">
    <source>
        <dbReference type="EMBL" id="CAJ1375518.1"/>
    </source>
</evidence>
<dbReference type="EC" id="2.7.2.1" evidence="8"/>
<evidence type="ECO:0000313" key="10">
    <source>
        <dbReference type="Proteomes" id="UP001178507"/>
    </source>
</evidence>
<dbReference type="Gene3D" id="3.10.129.10">
    <property type="entry name" value="Hotdog Thioesterase"/>
    <property type="match status" value="1"/>
</dbReference>
<dbReference type="InterPro" id="IPR029069">
    <property type="entry name" value="HotDog_dom_sf"/>
</dbReference>
<dbReference type="SUPFAM" id="SSF53067">
    <property type="entry name" value="Actin-like ATPase domain"/>
    <property type="match status" value="2"/>
</dbReference>
<dbReference type="GO" id="GO:0005829">
    <property type="term" value="C:cytosol"/>
    <property type="evidence" value="ECO:0007669"/>
    <property type="project" value="TreeGrafter"/>
</dbReference>
<dbReference type="GO" id="GO:0008776">
    <property type="term" value="F:acetate kinase activity"/>
    <property type="evidence" value="ECO:0007669"/>
    <property type="project" value="UniProtKB-UniRule"/>
</dbReference>
<dbReference type="PANTHER" id="PTHR21060">
    <property type="entry name" value="ACETATE KINASE"/>
    <property type="match status" value="1"/>
</dbReference>
<dbReference type="InterPro" id="IPR043129">
    <property type="entry name" value="ATPase_NBD"/>
</dbReference>
<dbReference type="NCBIfam" id="NF008852">
    <property type="entry name" value="PRK11890.1"/>
    <property type="match status" value="1"/>
</dbReference>
<evidence type="ECO:0000256" key="8">
    <source>
        <dbReference type="HAMAP-Rule" id="MF_03131"/>
    </source>
</evidence>
<evidence type="ECO:0000256" key="2">
    <source>
        <dbReference type="ARBA" id="ARBA00022679"/>
    </source>
</evidence>
<dbReference type="PRINTS" id="PR00471">
    <property type="entry name" value="ACETATEKNASE"/>
</dbReference>
<comment type="cofactor">
    <cofactor evidence="8">
        <name>Mg(2+)</name>
        <dbReference type="ChEBI" id="CHEBI:18420"/>
    </cofactor>
</comment>
<feature type="binding site" evidence="8">
    <location>
        <begin position="637"/>
        <end position="641"/>
    </location>
    <ligand>
        <name>ATP</name>
        <dbReference type="ChEBI" id="CHEBI:30616"/>
    </ligand>
</feature>
<name>A0AA36HUC3_9DINO</name>
<dbReference type="GO" id="GO:0006083">
    <property type="term" value="P:acetate metabolic process"/>
    <property type="evidence" value="ECO:0007669"/>
    <property type="project" value="TreeGrafter"/>
</dbReference>
<gene>
    <name evidence="9" type="ORF">EVOR1521_LOCUS4779</name>
</gene>
<evidence type="ECO:0000256" key="3">
    <source>
        <dbReference type="ARBA" id="ARBA00022723"/>
    </source>
</evidence>
<dbReference type="PANTHER" id="PTHR21060:SF21">
    <property type="entry name" value="ACETATE KINASE"/>
    <property type="match status" value="1"/>
</dbReference>
<keyword evidence="10" id="KW-1185">Reference proteome</keyword>
<keyword evidence="4 8" id="KW-0547">Nucleotide-binding</keyword>
<comment type="similarity">
    <text evidence="8">Belongs to the acetokinase family.</text>
</comment>
<dbReference type="GO" id="GO:0005524">
    <property type="term" value="F:ATP binding"/>
    <property type="evidence" value="ECO:0007669"/>
    <property type="project" value="UniProtKB-KW"/>
</dbReference>
<dbReference type="Proteomes" id="UP001178507">
    <property type="component" value="Unassembled WGS sequence"/>
</dbReference>
<keyword evidence="3 8" id="KW-0479">Metal-binding</keyword>
<feature type="site" description="Transition state stabilizer" evidence="8">
    <location>
        <position position="610"/>
    </location>
</feature>
<dbReference type="HAMAP" id="MF_00020">
    <property type="entry name" value="Acetate_kinase"/>
    <property type="match status" value="1"/>
</dbReference>
<dbReference type="SUPFAM" id="SSF54637">
    <property type="entry name" value="Thioesterase/thiol ester dehydrase-isomerase"/>
    <property type="match status" value="1"/>
</dbReference>
<feature type="binding site" evidence="8">
    <location>
        <position position="522"/>
    </location>
    <ligand>
        <name>substrate</name>
    </ligand>
</feature>
<dbReference type="CDD" id="cd03449">
    <property type="entry name" value="R_hydratase"/>
    <property type="match status" value="1"/>
</dbReference>
<dbReference type="GO" id="GO:0006085">
    <property type="term" value="P:acetyl-CoA biosynthetic process"/>
    <property type="evidence" value="ECO:0007669"/>
    <property type="project" value="UniProtKB-UniRule"/>
</dbReference>
<evidence type="ECO:0000256" key="5">
    <source>
        <dbReference type="ARBA" id="ARBA00022777"/>
    </source>
</evidence>
<dbReference type="InterPro" id="IPR004372">
    <property type="entry name" value="Ac/propionate_kinase"/>
</dbReference>
<keyword evidence="6 8" id="KW-0067">ATP-binding</keyword>
<reference evidence="9" key="1">
    <citation type="submission" date="2023-08" db="EMBL/GenBank/DDBJ databases">
        <authorList>
            <person name="Chen Y."/>
            <person name="Shah S."/>
            <person name="Dougan E. K."/>
            <person name="Thang M."/>
            <person name="Chan C."/>
        </authorList>
    </citation>
    <scope>NUCLEOTIDE SEQUENCE</scope>
</reference>
<feature type="binding site" evidence="8">
    <location>
        <begin position="712"/>
        <end position="714"/>
    </location>
    <ligand>
        <name>ATP</name>
        <dbReference type="ChEBI" id="CHEBI:30616"/>
    </ligand>
</feature>
<keyword evidence="2 8" id="KW-0808">Transferase</keyword>
<keyword evidence="7 8" id="KW-0460">Magnesium</keyword>